<evidence type="ECO:0008006" key="5">
    <source>
        <dbReference type="Google" id="ProtNLM"/>
    </source>
</evidence>
<dbReference type="AlphaFoldDB" id="A0A6V8MXP6"/>
<evidence type="ECO:0000256" key="1">
    <source>
        <dbReference type="SAM" id="MobiDB-lite"/>
    </source>
</evidence>
<dbReference type="Proteomes" id="UP000568888">
    <property type="component" value="Unassembled WGS sequence"/>
</dbReference>
<comment type="caution">
    <text evidence="3">The sequence shown here is derived from an EMBL/GenBank/DDBJ whole genome shotgun (WGS) entry which is preliminary data.</text>
</comment>
<name>A0A6V8MXP6_9BACT</name>
<sequence>MKKSMTLAVAAMTVLVLCLAGCGGGGTQQNPGGGAKGTIQGSAK</sequence>
<evidence type="ECO:0000313" key="3">
    <source>
        <dbReference type="EMBL" id="GFO64604.1"/>
    </source>
</evidence>
<feature type="region of interest" description="Disordered" evidence="1">
    <location>
        <begin position="25"/>
        <end position="44"/>
    </location>
</feature>
<reference evidence="4" key="1">
    <citation type="submission" date="2020-06" db="EMBL/GenBank/DDBJ databases">
        <title>Draft genomic sequecing of Geomonas sp. Red736.</title>
        <authorList>
            <person name="Itoh H."/>
            <person name="Xu Z.X."/>
            <person name="Ushijima N."/>
            <person name="Masuda Y."/>
            <person name="Shiratori Y."/>
            <person name="Senoo K."/>
        </authorList>
    </citation>
    <scope>NUCLEOTIDE SEQUENCE [LARGE SCALE GENOMIC DNA]</scope>
    <source>
        <strain evidence="4">Red736</strain>
    </source>
</reference>
<feature type="chain" id="PRO_5028166257" description="Lipoprotein" evidence="2">
    <location>
        <begin position="21"/>
        <end position="44"/>
    </location>
</feature>
<evidence type="ECO:0000313" key="4">
    <source>
        <dbReference type="Proteomes" id="UP000568888"/>
    </source>
</evidence>
<feature type="signal peptide" evidence="2">
    <location>
        <begin position="1"/>
        <end position="20"/>
    </location>
</feature>
<accession>A0A6V8MXP6</accession>
<protein>
    <recommendedName>
        <fullName evidence="5">Lipoprotein</fullName>
    </recommendedName>
</protein>
<feature type="compositionally biased region" description="Gly residues" evidence="1">
    <location>
        <begin position="25"/>
        <end position="36"/>
    </location>
</feature>
<organism evidence="3 4">
    <name type="scientific">Geomonas paludis</name>
    <dbReference type="NCBI Taxonomy" id="2740185"/>
    <lineage>
        <taxon>Bacteria</taxon>
        <taxon>Pseudomonadati</taxon>
        <taxon>Thermodesulfobacteriota</taxon>
        <taxon>Desulfuromonadia</taxon>
        <taxon>Geobacterales</taxon>
        <taxon>Geobacteraceae</taxon>
        <taxon>Geomonas</taxon>
    </lineage>
</organism>
<keyword evidence="2" id="KW-0732">Signal</keyword>
<dbReference type="RefSeq" id="WP_281376704.1">
    <property type="nucleotide sequence ID" value="NZ_BLXY01000004.1"/>
</dbReference>
<gene>
    <name evidence="3" type="ORF">GMPD_25230</name>
</gene>
<evidence type="ECO:0000256" key="2">
    <source>
        <dbReference type="SAM" id="SignalP"/>
    </source>
</evidence>
<proteinExistence type="predicted"/>
<dbReference type="EMBL" id="BLXY01000004">
    <property type="protein sequence ID" value="GFO64604.1"/>
    <property type="molecule type" value="Genomic_DNA"/>
</dbReference>